<reference evidence="1 2" key="1">
    <citation type="submission" date="2024-06" db="EMBL/GenBank/DDBJ databases">
        <title>The Natural Products Discovery Center: Release of the First 8490 Sequenced Strains for Exploring Actinobacteria Biosynthetic Diversity.</title>
        <authorList>
            <person name="Kalkreuter E."/>
            <person name="Kautsar S.A."/>
            <person name="Yang D."/>
            <person name="Bader C.D."/>
            <person name="Teijaro C.N."/>
            <person name="Fluegel L."/>
            <person name="Davis C.M."/>
            <person name="Simpson J.R."/>
            <person name="Lauterbach L."/>
            <person name="Steele A.D."/>
            <person name="Gui C."/>
            <person name="Meng S."/>
            <person name="Li G."/>
            <person name="Viehrig K."/>
            <person name="Ye F."/>
            <person name="Su P."/>
            <person name="Kiefer A.F."/>
            <person name="Nichols A."/>
            <person name="Cepeda A.J."/>
            <person name="Yan W."/>
            <person name="Fan B."/>
            <person name="Jiang Y."/>
            <person name="Adhikari A."/>
            <person name="Zheng C.-J."/>
            <person name="Schuster L."/>
            <person name="Cowan T.M."/>
            <person name="Smanski M.J."/>
            <person name="Chevrette M.G."/>
            <person name="De Carvalho L.P.S."/>
            <person name="Shen B."/>
        </authorList>
    </citation>
    <scope>NUCLEOTIDE SEQUENCE [LARGE SCALE GENOMIC DNA]</scope>
    <source>
        <strain evidence="1 2">NPDC019708</strain>
    </source>
</reference>
<keyword evidence="2" id="KW-1185">Reference proteome</keyword>
<gene>
    <name evidence="1" type="ORF">ABZ510_30340</name>
</gene>
<proteinExistence type="predicted"/>
<dbReference type="GO" id="GO:0003677">
    <property type="term" value="F:DNA binding"/>
    <property type="evidence" value="ECO:0007669"/>
    <property type="project" value="UniProtKB-KW"/>
</dbReference>
<sequence>MKEALPRVGSLATSKEAAAFLRTTPAALAQARYLGRGPEYIRNGRRVLYSWDTLRAYIADNTVRPQGAA</sequence>
<protein>
    <submittedName>
        <fullName evidence="1">DNA-binding protein</fullName>
    </submittedName>
</protein>
<accession>A0ABV2WZ36</accession>
<dbReference type="RefSeq" id="WP_356959558.1">
    <property type="nucleotide sequence ID" value="NZ_JBEYBD010000030.1"/>
</dbReference>
<name>A0ABV2WZ36_9NOCA</name>
<evidence type="ECO:0000313" key="2">
    <source>
        <dbReference type="Proteomes" id="UP001550628"/>
    </source>
</evidence>
<dbReference type="Proteomes" id="UP001550628">
    <property type="component" value="Unassembled WGS sequence"/>
</dbReference>
<evidence type="ECO:0000313" key="1">
    <source>
        <dbReference type="EMBL" id="MEU1956133.1"/>
    </source>
</evidence>
<organism evidence="1 2">
    <name type="scientific">Nocardia rhamnosiphila</name>
    <dbReference type="NCBI Taxonomy" id="426716"/>
    <lineage>
        <taxon>Bacteria</taxon>
        <taxon>Bacillati</taxon>
        <taxon>Actinomycetota</taxon>
        <taxon>Actinomycetes</taxon>
        <taxon>Mycobacteriales</taxon>
        <taxon>Nocardiaceae</taxon>
        <taxon>Nocardia</taxon>
    </lineage>
</organism>
<comment type="caution">
    <text evidence="1">The sequence shown here is derived from an EMBL/GenBank/DDBJ whole genome shotgun (WGS) entry which is preliminary data.</text>
</comment>
<keyword evidence="1" id="KW-0238">DNA-binding</keyword>
<dbReference type="EMBL" id="JBEYBF010000033">
    <property type="protein sequence ID" value="MEU1956133.1"/>
    <property type="molecule type" value="Genomic_DNA"/>
</dbReference>